<organism evidence="5 6">
    <name type="scientific">Alcanivorax xiamenensis</name>
    <dbReference type="NCBI Taxonomy" id="1177156"/>
    <lineage>
        <taxon>Bacteria</taxon>
        <taxon>Pseudomonadati</taxon>
        <taxon>Pseudomonadota</taxon>
        <taxon>Gammaproteobacteria</taxon>
        <taxon>Oceanospirillales</taxon>
        <taxon>Alcanivoracaceae</taxon>
        <taxon>Alcanivorax</taxon>
    </lineage>
</organism>
<dbReference type="InterPro" id="IPR038296">
    <property type="entry name" value="ParD_sf"/>
</dbReference>
<proteinExistence type="inferred from homology"/>
<dbReference type="PANTHER" id="PTHR36582:SF2">
    <property type="entry name" value="ANTITOXIN PARD"/>
    <property type="match status" value="1"/>
</dbReference>
<sequence>MATTSLTLGSHWERFVKEEVASGRYGSVSEVIRDGLRTLEMRQTKLATLRAHLLEGEAQAARGEYVDNFSMDELIRDQDDAKQHSISGNTPGQG</sequence>
<dbReference type="SUPFAM" id="SSF47598">
    <property type="entry name" value="Ribbon-helix-helix"/>
    <property type="match status" value="1"/>
</dbReference>
<evidence type="ECO:0000256" key="4">
    <source>
        <dbReference type="ARBA" id="ARBA00037106"/>
    </source>
</evidence>
<comment type="similarity">
    <text evidence="1">Belongs to the ParD antitoxin family.</text>
</comment>
<dbReference type="InterPro" id="IPR022789">
    <property type="entry name" value="ParD"/>
</dbReference>
<keyword evidence="3" id="KW-1277">Toxin-antitoxin system</keyword>
<dbReference type="RefSeq" id="WP_051015456.1">
    <property type="nucleotide sequence ID" value="NZ_AQPF01000078.1"/>
</dbReference>
<dbReference type="InterPro" id="IPR010985">
    <property type="entry name" value="Ribbon_hlx_hlx"/>
</dbReference>
<dbReference type="Pfam" id="PF03693">
    <property type="entry name" value="ParD_antitoxin"/>
    <property type="match status" value="1"/>
</dbReference>
<gene>
    <name evidence="5" type="ORF">A6D6_04145</name>
</gene>
<comment type="function">
    <text evidence="4">Antitoxin component of a type II toxin-antitoxin (TA) system. Neutralizes the effect of toxin ParE.</text>
</comment>
<evidence type="ECO:0000313" key="5">
    <source>
        <dbReference type="EMBL" id="KAF0802107.1"/>
    </source>
</evidence>
<dbReference type="CDD" id="cd22231">
    <property type="entry name" value="RHH_NikR_HicB-like"/>
    <property type="match status" value="1"/>
</dbReference>
<dbReference type="Proteomes" id="UP000771797">
    <property type="component" value="Unassembled WGS sequence"/>
</dbReference>
<dbReference type="EMBL" id="AQPF01000078">
    <property type="protein sequence ID" value="KAF0802107.1"/>
    <property type="molecule type" value="Genomic_DNA"/>
</dbReference>
<keyword evidence="6" id="KW-1185">Reference proteome</keyword>
<evidence type="ECO:0000256" key="3">
    <source>
        <dbReference type="ARBA" id="ARBA00022649"/>
    </source>
</evidence>
<evidence type="ECO:0000313" key="6">
    <source>
        <dbReference type="Proteomes" id="UP000771797"/>
    </source>
</evidence>
<dbReference type="NCBIfam" id="TIGR02606">
    <property type="entry name" value="antidote_CC2985"/>
    <property type="match status" value="1"/>
</dbReference>
<accession>A0ABQ6Y2C3</accession>
<dbReference type="PANTHER" id="PTHR36582">
    <property type="entry name" value="ANTITOXIN PARD"/>
    <property type="match status" value="1"/>
</dbReference>
<comment type="caution">
    <text evidence="5">The sequence shown here is derived from an EMBL/GenBank/DDBJ whole genome shotgun (WGS) entry which is preliminary data.</text>
</comment>
<dbReference type="Gene3D" id="6.10.10.120">
    <property type="entry name" value="Antitoxin ParD1-like"/>
    <property type="match status" value="1"/>
</dbReference>
<evidence type="ECO:0000256" key="2">
    <source>
        <dbReference type="ARBA" id="ARBA00017940"/>
    </source>
</evidence>
<name>A0ABQ6Y2C3_9GAMM</name>
<evidence type="ECO:0000256" key="1">
    <source>
        <dbReference type="ARBA" id="ARBA00008580"/>
    </source>
</evidence>
<reference evidence="5 6" key="1">
    <citation type="submission" date="2012-09" db="EMBL/GenBank/DDBJ databases">
        <title>Genome Sequence of alkane-degrading Bacterium Alcanivorax sp. 6-D-6.</title>
        <authorList>
            <person name="Lai Q."/>
            <person name="Shao Z."/>
        </authorList>
    </citation>
    <scope>NUCLEOTIDE SEQUENCE [LARGE SCALE GENOMIC DNA]</scope>
    <source>
        <strain evidence="5 6">6-D-6</strain>
    </source>
</reference>
<protein>
    <recommendedName>
        <fullName evidence="2">Antitoxin ParD</fullName>
    </recommendedName>
</protein>